<dbReference type="EMBL" id="CP080598">
    <property type="protein sequence ID" value="QYX34379.1"/>
    <property type="molecule type" value="Genomic_DNA"/>
</dbReference>
<protein>
    <submittedName>
        <fullName evidence="1">Uncharacterized protein</fullName>
    </submittedName>
</protein>
<accession>A0ABX8X719</accession>
<name>A0ABX8X719_9CYAN</name>
<gene>
    <name evidence="1" type="ORF">K2F26_20340</name>
</gene>
<proteinExistence type="predicted"/>
<sequence length="61" mass="6844">MPAALYPNSSKNASSKCRDPRLLQEVGDWNIQRFSFQIEITAKVARKILILLLVFIVGIIG</sequence>
<dbReference type="RefSeq" id="WP_220612027.1">
    <property type="nucleotide sequence ID" value="NZ_CP080598.1"/>
</dbReference>
<organism evidence="1 2">
    <name type="scientific">Sphaerospermopsis torques-reginae ITEP-024</name>
    <dbReference type="NCBI Taxonomy" id="984208"/>
    <lineage>
        <taxon>Bacteria</taxon>
        <taxon>Bacillati</taxon>
        <taxon>Cyanobacteriota</taxon>
        <taxon>Cyanophyceae</taxon>
        <taxon>Nostocales</taxon>
        <taxon>Aphanizomenonaceae</taxon>
        <taxon>Sphaerospermopsis</taxon>
        <taxon>Sphaerospermopsis torques-reginae</taxon>
    </lineage>
</organism>
<evidence type="ECO:0000313" key="1">
    <source>
        <dbReference type="EMBL" id="QYX34379.1"/>
    </source>
</evidence>
<reference evidence="1 2" key="1">
    <citation type="journal article" date="2022" name="J. Am. Chem. Soc.">
        <title>Biosynthesis of Guanitoxin Enables Global Environmental Detection in Freshwater Cyanobacteria.</title>
        <authorList>
            <person name="Lima S.T."/>
            <person name="Fallon T.R."/>
            <person name="Cordoza J.L."/>
            <person name="Chekan J.R."/>
            <person name="Delbaje E."/>
            <person name="Hopiavuori A.R."/>
            <person name="Alvarenga D.O."/>
            <person name="Wood S.M."/>
            <person name="Luhavaya H."/>
            <person name="Baumgartner J.T."/>
            <person name="Dorr F.A."/>
            <person name="Etchegaray A."/>
            <person name="Pinto E."/>
            <person name="McKinnie S.M.K."/>
            <person name="Fiore M.F."/>
            <person name="Moore B.S."/>
        </authorList>
    </citation>
    <scope>NUCLEOTIDE SEQUENCE [LARGE SCALE GENOMIC DNA]</scope>
    <source>
        <strain evidence="1 2">ITEP-024</strain>
    </source>
</reference>
<dbReference type="Proteomes" id="UP000826540">
    <property type="component" value="Chromosome"/>
</dbReference>
<evidence type="ECO:0000313" key="2">
    <source>
        <dbReference type="Proteomes" id="UP000826540"/>
    </source>
</evidence>
<keyword evidence="2" id="KW-1185">Reference proteome</keyword>